<feature type="transmembrane region" description="Helical" evidence="1">
    <location>
        <begin position="51"/>
        <end position="70"/>
    </location>
</feature>
<keyword evidence="1" id="KW-0472">Membrane</keyword>
<sequence>MFKESLIYIIFPLLFMTHEIEEILFLPPFVKSLKATNHHQLIRKIPSINTCQFTLIVLEQLIMILMFSLYCYWKDAISLYIVLIFVYIFHIAIHYGQSFMIRKIVPGLYCGTLSTIILLYFILNMKVDYGIVLRAVPIILGIGVLNLIVMHQYVGGKFRC</sequence>
<organism evidence="2 3">
    <name type="scientific">Facklamia lactis</name>
    <dbReference type="NCBI Taxonomy" id="2749967"/>
    <lineage>
        <taxon>Bacteria</taxon>
        <taxon>Bacillati</taxon>
        <taxon>Bacillota</taxon>
        <taxon>Bacilli</taxon>
        <taxon>Lactobacillales</taxon>
        <taxon>Aerococcaceae</taxon>
        <taxon>Facklamia</taxon>
    </lineage>
</organism>
<feature type="transmembrane region" description="Helical" evidence="1">
    <location>
        <begin position="76"/>
        <end position="93"/>
    </location>
</feature>
<feature type="transmembrane region" description="Helical" evidence="1">
    <location>
        <begin position="105"/>
        <end position="123"/>
    </location>
</feature>
<reference evidence="2 3" key="1">
    <citation type="submission" date="2020-07" db="EMBL/GenBank/DDBJ databases">
        <title>Facklamia lactis sp. nov., isolated from raw milk.</title>
        <authorList>
            <person name="Doll E.V."/>
            <person name="Huptas C."/>
            <person name="Staib L."/>
            <person name="Wenning M."/>
            <person name="Scherer S."/>
        </authorList>
    </citation>
    <scope>NUCLEOTIDE SEQUENCE [LARGE SCALE GENOMIC DNA]</scope>
    <source>
        <strain evidence="2 3">DSM 111018</strain>
    </source>
</reference>
<gene>
    <name evidence="2" type="ORF">HZY91_10525</name>
</gene>
<dbReference type="EMBL" id="JACBXQ010000007">
    <property type="protein sequence ID" value="MBG9987301.1"/>
    <property type="molecule type" value="Genomic_DNA"/>
</dbReference>
<dbReference type="InterPro" id="IPR025671">
    <property type="entry name" value="HXXEE"/>
</dbReference>
<protein>
    <submittedName>
        <fullName evidence="2">HXXEE domain-containing protein</fullName>
    </submittedName>
</protein>
<comment type="caution">
    <text evidence="2">The sequence shown here is derived from an EMBL/GenBank/DDBJ whole genome shotgun (WGS) entry which is preliminary data.</text>
</comment>
<proteinExistence type="predicted"/>
<feature type="transmembrane region" description="Helical" evidence="1">
    <location>
        <begin position="129"/>
        <end position="149"/>
    </location>
</feature>
<evidence type="ECO:0000256" key="1">
    <source>
        <dbReference type="SAM" id="Phobius"/>
    </source>
</evidence>
<accession>A0ABS0LVB2</accession>
<name>A0ABS0LVB2_9LACT</name>
<keyword evidence="3" id="KW-1185">Reference proteome</keyword>
<evidence type="ECO:0000313" key="3">
    <source>
        <dbReference type="Proteomes" id="UP000721415"/>
    </source>
</evidence>
<dbReference type="RefSeq" id="WP_197116223.1">
    <property type="nucleotide sequence ID" value="NZ_JACBXQ010000007.1"/>
</dbReference>
<dbReference type="Proteomes" id="UP000721415">
    <property type="component" value="Unassembled WGS sequence"/>
</dbReference>
<evidence type="ECO:0000313" key="2">
    <source>
        <dbReference type="EMBL" id="MBG9987301.1"/>
    </source>
</evidence>
<keyword evidence="1" id="KW-0812">Transmembrane</keyword>
<dbReference type="Pfam" id="PF13787">
    <property type="entry name" value="HXXEE"/>
    <property type="match status" value="1"/>
</dbReference>
<feature type="transmembrane region" description="Helical" evidence="1">
    <location>
        <begin position="6"/>
        <end position="30"/>
    </location>
</feature>
<keyword evidence="1" id="KW-1133">Transmembrane helix</keyword>